<gene>
    <name evidence="1" type="ORF">BT67DRAFT_227045</name>
</gene>
<dbReference type="Proteomes" id="UP001304895">
    <property type="component" value="Unassembled WGS sequence"/>
</dbReference>
<keyword evidence="2" id="KW-1185">Reference proteome</keyword>
<proteinExistence type="predicted"/>
<evidence type="ECO:0000313" key="2">
    <source>
        <dbReference type="Proteomes" id="UP001304895"/>
    </source>
</evidence>
<protein>
    <submittedName>
        <fullName evidence="1">Uncharacterized protein</fullName>
    </submittedName>
</protein>
<reference evidence="1" key="2">
    <citation type="submission" date="2023-05" db="EMBL/GenBank/DDBJ databases">
        <authorList>
            <consortium name="Lawrence Berkeley National Laboratory"/>
            <person name="Steindorff A."/>
            <person name="Hensen N."/>
            <person name="Bonometti L."/>
            <person name="Westerberg I."/>
            <person name="Brannstrom I.O."/>
            <person name="Guillou S."/>
            <person name="Cros-Aarteil S."/>
            <person name="Calhoun S."/>
            <person name="Haridas S."/>
            <person name="Kuo A."/>
            <person name="Mondo S."/>
            <person name="Pangilinan J."/>
            <person name="Riley R."/>
            <person name="Labutti K."/>
            <person name="Andreopoulos B."/>
            <person name="Lipzen A."/>
            <person name="Chen C."/>
            <person name="Yanf M."/>
            <person name="Daum C."/>
            <person name="Ng V."/>
            <person name="Clum A."/>
            <person name="Ohm R."/>
            <person name="Martin F."/>
            <person name="Silar P."/>
            <person name="Natvig D."/>
            <person name="Lalanne C."/>
            <person name="Gautier V."/>
            <person name="Ament-Velasquez S.L."/>
            <person name="Kruys A."/>
            <person name="Hutchinson M.I."/>
            <person name="Powell A.J."/>
            <person name="Barry K."/>
            <person name="Miller A.N."/>
            <person name="Grigoriev I.V."/>
            <person name="Debuchy R."/>
            <person name="Gladieux P."/>
            <person name="Thoren M.H."/>
            <person name="Johannesson H."/>
        </authorList>
    </citation>
    <scope>NUCLEOTIDE SEQUENCE</scope>
    <source>
        <strain evidence="1">CBS 123565</strain>
    </source>
</reference>
<evidence type="ECO:0000313" key="1">
    <source>
        <dbReference type="EMBL" id="KAK4130344.1"/>
    </source>
</evidence>
<organism evidence="1 2">
    <name type="scientific">Trichocladium antarcticum</name>
    <dbReference type="NCBI Taxonomy" id="1450529"/>
    <lineage>
        <taxon>Eukaryota</taxon>
        <taxon>Fungi</taxon>
        <taxon>Dikarya</taxon>
        <taxon>Ascomycota</taxon>
        <taxon>Pezizomycotina</taxon>
        <taxon>Sordariomycetes</taxon>
        <taxon>Sordariomycetidae</taxon>
        <taxon>Sordariales</taxon>
        <taxon>Chaetomiaceae</taxon>
        <taxon>Trichocladium</taxon>
    </lineage>
</organism>
<name>A0AAN6ZAJ1_9PEZI</name>
<accession>A0AAN6ZAJ1</accession>
<dbReference type="AlphaFoldDB" id="A0AAN6ZAJ1"/>
<reference evidence="1" key="1">
    <citation type="journal article" date="2023" name="Mol. Phylogenet. Evol.">
        <title>Genome-scale phylogeny and comparative genomics of the fungal order Sordariales.</title>
        <authorList>
            <person name="Hensen N."/>
            <person name="Bonometti L."/>
            <person name="Westerberg I."/>
            <person name="Brannstrom I.O."/>
            <person name="Guillou S."/>
            <person name="Cros-Aarteil S."/>
            <person name="Calhoun S."/>
            <person name="Haridas S."/>
            <person name="Kuo A."/>
            <person name="Mondo S."/>
            <person name="Pangilinan J."/>
            <person name="Riley R."/>
            <person name="LaButti K."/>
            <person name="Andreopoulos B."/>
            <person name="Lipzen A."/>
            <person name="Chen C."/>
            <person name="Yan M."/>
            <person name="Daum C."/>
            <person name="Ng V."/>
            <person name="Clum A."/>
            <person name="Steindorff A."/>
            <person name="Ohm R.A."/>
            <person name="Martin F."/>
            <person name="Silar P."/>
            <person name="Natvig D.O."/>
            <person name="Lalanne C."/>
            <person name="Gautier V."/>
            <person name="Ament-Velasquez S.L."/>
            <person name="Kruys A."/>
            <person name="Hutchinson M.I."/>
            <person name="Powell A.J."/>
            <person name="Barry K."/>
            <person name="Miller A.N."/>
            <person name="Grigoriev I.V."/>
            <person name="Debuchy R."/>
            <person name="Gladieux P."/>
            <person name="Hiltunen Thoren M."/>
            <person name="Johannesson H."/>
        </authorList>
    </citation>
    <scope>NUCLEOTIDE SEQUENCE</scope>
    <source>
        <strain evidence="1">CBS 123565</strain>
    </source>
</reference>
<dbReference type="EMBL" id="MU853438">
    <property type="protein sequence ID" value="KAK4130344.1"/>
    <property type="molecule type" value="Genomic_DNA"/>
</dbReference>
<comment type="caution">
    <text evidence="1">The sequence shown here is derived from an EMBL/GenBank/DDBJ whole genome shotgun (WGS) entry which is preliminary data.</text>
</comment>
<sequence>MRPLVGPVSRSSCLLIRSPRQHPQYLSTAPFCSSFVGSGGFLVLGPSAVVSSPSSTTLGRSVAGKHMVAGAVRSCWLAGCLPSSHLEDRSCLPDSLAEASAACYLPVCLLFGWLHTSWWWELGNAEPPGWLYWVVALSSVEVGPGGRSSSIRSMPAVVCLSGVLFVYLPLGPSRQHIALCGLCVLVGYNSFCDLVFPPALGGWVFLFRILPLEGCPPAPLRTAVFGKQPRLNSPWFLVRLQSARSFGVLIPSPGWVRSQYISSRTLLLPACLALLAPGHRSNLSCS</sequence>